<dbReference type="RefSeq" id="WP_106260695.1">
    <property type="nucleotide sequence ID" value="NZ_CAWNSW010000147.1"/>
</dbReference>
<evidence type="ECO:0000313" key="4">
    <source>
        <dbReference type="EMBL" id="PSB23879.1"/>
    </source>
</evidence>
<feature type="domain" description="Phosphoribosyltransferase" evidence="3">
    <location>
        <begin position="7"/>
        <end position="157"/>
    </location>
</feature>
<organism evidence="4 5">
    <name type="scientific">Stenomitos frigidus ULC18</name>
    <dbReference type="NCBI Taxonomy" id="2107698"/>
    <lineage>
        <taxon>Bacteria</taxon>
        <taxon>Bacillati</taxon>
        <taxon>Cyanobacteriota</taxon>
        <taxon>Cyanophyceae</taxon>
        <taxon>Leptolyngbyales</taxon>
        <taxon>Leptolyngbyaceae</taxon>
        <taxon>Stenomitos</taxon>
    </lineage>
</organism>
<reference evidence="4 5" key="2">
    <citation type="submission" date="2018-03" db="EMBL/GenBank/DDBJ databases">
        <title>The ancient ancestry and fast evolution of plastids.</title>
        <authorList>
            <person name="Moore K.R."/>
            <person name="Magnabosco C."/>
            <person name="Momper L."/>
            <person name="Gold D.A."/>
            <person name="Bosak T."/>
            <person name="Fournier G.P."/>
        </authorList>
    </citation>
    <scope>NUCLEOTIDE SEQUENCE [LARGE SCALE GENOMIC DNA]</scope>
    <source>
        <strain evidence="4 5">ULC18</strain>
    </source>
</reference>
<dbReference type="InterPro" id="IPR029057">
    <property type="entry name" value="PRTase-like"/>
</dbReference>
<dbReference type="Pfam" id="PF00156">
    <property type="entry name" value="Pribosyltran"/>
    <property type="match status" value="1"/>
</dbReference>
<dbReference type="CDD" id="cd06223">
    <property type="entry name" value="PRTases_typeI"/>
    <property type="match status" value="1"/>
</dbReference>
<keyword evidence="2 4" id="KW-0808">Transferase</keyword>
<protein>
    <submittedName>
        <fullName evidence="4">Phosphoribosyltransferase</fullName>
    </submittedName>
</protein>
<dbReference type="Gene3D" id="3.40.50.2020">
    <property type="match status" value="1"/>
</dbReference>
<gene>
    <name evidence="4" type="ORF">C7B82_29305</name>
</gene>
<dbReference type="GO" id="GO:0016757">
    <property type="term" value="F:glycosyltransferase activity"/>
    <property type="evidence" value="ECO:0007669"/>
    <property type="project" value="UniProtKB-KW"/>
</dbReference>
<keyword evidence="5" id="KW-1185">Reference proteome</keyword>
<dbReference type="OrthoDB" id="307631at2"/>
<dbReference type="EMBL" id="PVWK01000158">
    <property type="protein sequence ID" value="PSB23879.1"/>
    <property type="molecule type" value="Genomic_DNA"/>
</dbReference>
<keyword evidence="1 4" id="KW-0328">Glycosyltransferase</keyword>
<name>A0A2T1DTP7_9CYAN</name>
<dbReference type="PANTHER" id="PTHR43363:SF1">
    <property type="entry name" value="HYPOXANTHINE-GUANINE PHOSPHORIBOSYLTRANSFERASE"/>
    <property type="match status" value="1"/>
</dbReference>
<accession>A0A2T1DTP7</accession>
<dbReference type="SUPFAM" id="SSF53271">
    <property type="entry name" value="PRTase-like"/>
    <property type="match status" value="1"/>
</dbReference>
<evidence type="ECO:0000313" key="5">
    <source>
        <dbReference type="Proteomes" id="UP000239576"/>
    </source>
</evidence>
<evidence type="ECO:0000259" key="3">
    <source>
        <dbReference type="Pfam" id="PF00156"/>
    </source>
</evidence>
<dbReference type="InterPro" id="IPR000836">
    <property type="entry name" value="PRTase_dom"/>
</dbReference>
<dbReference type="Proteomes" id="UP000239576">
    <property type="component" value="Unassembled WGS sequence"/>
</dbReference>
<sequence length="177" mass="19777">MSDLYVSWSEYHQKIEQLAVKVHQSEWKFNQIICLAKGGLRVGDILARIFDLPLAILATSSYGGPGGQVRGSITISRDLSMTTANLGSHVLLVDDLVDSGVTLKKTLVWLDRRYGFYVEDVRTAVLWYKDCSIIAPNYYVDYLPDNPWIHQPFEQYEKMNPADLAAAQTSSAGTSSV</sequence>
<dbReference type="AlphaFoldDB" id="A0A2T1DTP7"/>
<evidence type="ECO:0000256" key="2">
    <source>
        <dbReference type="ARBA" id="ARBA00022679"/>
    </source>
</evidence>
<reference evidence="5" key="1">
    <citation type="submission" date="2018-02" db="EMBL/GenBank/DDBJ databases">
        <authorList>
            <person name="Moore K."/>
            <person name="Momper L."/>
        </authorList>
    </citation>
    <scope>NUCLEOTIDE SEQUENCE [LARGE SCALE GENOMIC DNA]</scope>
    <source>
        <strain evidence="5">ULC18</strain>
    </source>
</reference>
<dbReference type="PANTHER" id="PTHR43363">
    <property type="entry name" value="HYPOXANTHINE PHOSPHORIBOSYLTRANSFERASE"/>
    <property type="match status" value="1"/>
</dbReference>
<proteinExistence type="predicted"/>
<evidence type="ECO:0000256" key="1">
    <source>
        <dbReference type="ARBA" id="ARBA00022676"/>
    </source>
</evidence>
<comment type="caution">
    <text evidence="4">The sequence shown here is derived from an EMBL/GenBank/DDBJ whole genome shotgun (WGS) entry which is preliminary data.</text>
</comment>